<dbReference type="PROSITE" id="PS50016">
    <property type="entry name" value="ZF_PHD_2"/>
    <property type="match status" value="1"/>
</dbReference>
<dbReference type="GO" id="GO:0005634">
    <property type="term" value="C:nucleus"/>
    <property type="evidence" value="ECO:0007669"/>
    <property type="project" value="UniProtKB-SubCell"/>
</dbReference>
<comment type="similarity">
    <text evidence="2">Belongs to the NFX1 family.</text>
</comment>
<feature type="region of interest" description="Disordered" evidence="11">
    <location>
        <begin position="1"/>
        <end position="104"/>
    </location>
</feature>
<dbReference type="InterPro" id="IPR001841">
    <property type="entry name" value="Znf_RING"/>
</dbReference>
<dbReference type="GO" id="GO:0000981">
    <property type="term" value="F:DNA-binding transcription factor activity, RNA polymerase II-specific"/>
    <property type="evidence" value="ECO:0007669"/>
    <property type="project" value="TreeGrafter"/>
</dbReference>
<feature type="domain" description="PHD-type" evidence="12">
    <location>
        <begin position="312"/>
        <end position="369"/>
    </location>
</feature>
<dbReference type="Pfam" id="PF01424">
    <property type="entry name" value="R3H"/>
    <property type="match status" value="1"/>
</dbReference>
<keyword evidence="16" id="KW-1185">Reference proteome</keyword>
<dbReference type="SUPFAM" id="SSF82708">
    <property type="entry name" value="R3H domain"/>
    <property type="match status" value="1"/>
</dbReference>
<evidence type="ECO:0000313" key="15">
    <source>
        <dbReference type="EMBL" id="CAH1239141.1"/>
    </source>
</evidence>
<evidence type="ECO:0000259" key="13">
    <source>
        <dbReference type="PROSITE" id="PS50089"/>
    </source>
</evidence>
<feature type="compositionally biased region" description="Basic and acidic residues" evidence="11">
    <location>
        <begin position="35"/>
        <end position="63"/>
    </location>
</feature>
<evidence type="ECO:0000256" key="11">
    <source>
        <dbReference type="SAM" id="MobiDB-lite"/>
    </source>
</evidence>
<dbReference type="AlphaFoldDB" id="A0A8J9VYP0"/>
<keyword evidence="6" id="KW-0862">Zinc</keyword>
<feature type="region of interest" description="Disordered" evidence="11">
    <location>
        <begin position="119"/>
        <end position="226"/>
    </location>
</feature>
<dbReference type="InterPro" id="IPR001374">
    <property type="entry name" value="R3H_dom"/>
</dbReference>
<dbReference type="EMBL" id="OV696695">
    <property type="protein sequence ID" value="CAH1239141.1"/>
    <property type="molecule type" value="Genomic_DNA"/>
</dbReference>
<evidence type="ECO:0000256" key="2">
    <source>
        <dbReference type="ARBA" id="ARBA00007269"/>
    </source>
</evidence>
<evidence type="ECO:0000259" key="14">
    <source>
        <dbReference type="PROSITE" id="PS51061"/>
    </source>
</evidence>
<dbReference type="SMART" id="SM00393">
    <property type="entry name" value="R3H"/>
    <property type="match status" value="1"/>
</dbReference>
<sequence>MEASGNVPPGDKKKQADSGEVRPQNSQSQHQATTARDRGWREQGRGERRGQGKSKGEQRENTNSRHRKNTRAKQNFSDQAGKKSDKLLPQGAEGQSFESSGKQVTAQDIGDLLNAIDNINAKGGKQNIVKPVSQSRFERHGPGLVPAFRGRDKRPDRSSADKDGLNDRPHSGRDYSKGKNSNQGYKYKHFPPEDSVYHMPKQGKEEKSKDEKRDEKEETFVTGSESTVEDFPVVLKDVRYENNQQNQIDMGARGRFRNDSDRRHRKGDGDSRQKWRGADFGGRAPGKRREKMKKLDPESQTASLIEQLQTNTYECMVCCDVIKREAPLWSCKNCFHMFHLRCVKKWARSPAASVEGEEGGWRCPACQNVTHKVPNAYKCFCEKVWEPEYVRNETPHSCGDVCGKRKDQDCPHLCTMLCHPGPCPPCPVMVTKSCDCGKTKQSVRCGQATTIKCGSPCGKKLNCSAHTCEGICHPGDCQPCAVEVTQGCYCGLEVRDVSCGSQEYTGEGLDGGLQMICRFSCGNKCGRELQCGHHTCEELCHSAPCPPCPKLPSQVKFCCCGQTTVGKLEELGENGNRKSCLDPLPTCGKTCNKPIGCGSDEEIHLCQKPCHAGECGPCEGTTKLTCRCGWKTEEQPCKDVKGRTVEDEFLCDKRCNKKRKCGRHKCGQLCCVELDHACPFVCGRKLGCGLHKCEQPCHRGNCQPCWQTSFEELYCQCGASVLFPPVPCGTPPPECHRMCSRQHSCTHPVQHTCHSDDRCPPCTFLVQRKCMGQHELRNNVPCHISDISCGRHCDRRLPCGVHQCIRICHKDACVREDEPCQQPCSQPRQECGHPCGAPCHQGTLCPRIPCTAKVTVRCKCGLRSEKVQCSETQLEHAFQRLTTSTLATRWGDMQAGQSVDISALVKMGKDGKKILELDCNEECAVYERNKRLATALQIDNPDESAKLGPPPYTDFLKEQASKNKILVSSVEDALTKLVQTAKESKQKSRSHPFPPMKREDRRVIHELAEFYGVEVISYDVEPKRNCVATAYRDRCWLPSTSLTNVVGRESNPKPPPPIPHHITDKGAIAKPSQHTVIPAKNAWGGPSKEPDVEVIDYFDME</sequence>
<keyword evidence="5 10" id="KW-0863">Zinc-finger</keyword>
<dbReference type="CDD" id="cd16696">
    <property type="entry name" value="RING-CH-C4HC3_NFX1"/>
    <property type="match status" value="1"/>
</dbReference>
<dbReference type="InterPro" id="IPR036867">
    <property type="entry name" value="R3H_dom_sf"/>
</dbReference>
<feature type="compositionally biased region" description="Basic and acidic residues" evidence="11">
    <location>
        <begin position="256"/>
        <end position="277"/>
    </location>
</feature>
<dbReference type="PANTHER" id="PTHR12360">
    <property type="entry name" value="NUCLEAR TRANSCRIPTION FACTOR, X-BOX BINDING 1 NFX1"/>
    <property type="match status" value="1"/>
</dbReference>
<evidence type="ECO:0000313" key="16">
    <source>
        <dbReference type="Proteomes" id="UP000838412"/>
    </source>
</evidence>
<keyword evidence="8" id="KW-0804">Transcription</keyword>
<feature type="compositionally biased region" description="Basic and acidic residues" evidence="11">
    <location>
        <begin position="10"/>
        <end position="20"/>
    </location>
</feature>
<evidence type="ECO:0000256" key="10">
    <source>
        <dbReference type="PROSITE-ProRule" id="PRU00175"/>
    </source>
</evidence>
<keyword evidence="7" id="KW-0805">Transcription regulation</keyword>
<evidence type="ECO:0000259" key="12">
    <source>
        <dbReference type="PROSITE" id="PS50016"/>
    </source>
</evidence>
<evidence type="ECO:0000256" key="5">
    <source>
        <dbReference type="ARBA" id="ARBA00022771"/>
    </source>
</evidence>
<dbReference type="Proteomes" id="UP000838412">
    <property type="component" value="Chromosome 10"/>
</dbReference>
<gene>
    <name evidence="15" type="primary">NFX1</name>
    <name evidence="15" type="ORF">BLAG_LOCUS3508</name>
</gene>
<evidence type="ECO:0000256" key="8">
    <source>
        <dbReference type="ARBA" id="ARBA00023163"/>
    </source>
</evidence>
<dbReference type="PANTHER" id="PTHR12360:SF12">
    <property type="entry name" value="TRANSCRIPTIONAL REPRESSOR NF-X1"/>
    <property type="match status" value="1"/>
</dbReference>
<evidence type="ECO:0000256" key="6">
    <source>
        <dbReference type="ARBA" id="ARBA00022833"/>
    </source>
</evidence>
<dbReference type="InterPro" id="IPR000967">
    <property type="entry name" value="Znf_NFX1"/>
</dbReference>
<keyword evidence="9" id="KW-0539">Nucleus</keyword>
<feature type="compositionally biased region" description="Basic and acidic residues" evidence="11">
    <location>
        <begin position="190"/>
        <end position="219"/>
    </location>
</feature>
<evidence type="ECO:0000256" key="9">
    <source>
        <dbReference type="ARBA" id="ARBA00023242"/>
    </source>
</evidence>
<evidence type="ECO:0000256" key="7">
    <source>
        <dbReference type="ARBA" id="ARBA00023015"/>
    </source>
</evidence>
<feature type="domain" description="RING-type" evidence="13">
    <location>
        <begin position="315"/>
        <end position="367"/>
    </location>
</feature>
<feature type="compositionally biased region" description="Basic and acidic residues" evidence="11">
    <location>
        <begin position="149"/>
        <end position="177"/>
    </location>
</feature>
<dbReference type="InterPro" id="IPR019787">
    <property type="entry name" value="Znf_PHD-finger"/>
</dbReference>
<feature type="domain" description="R3H" evidence="14">
    <location>
        <begin position="964"/>
        <end position="1032"/>
    </location>
</feature>
<keyword evidence="3" id="KW-0479">Metal-binding</keyword>
<dbReference type="OrthoDB" id="6512771at2759"/>
<dbReference type="GO" id="GO:0000977">
    <property type="term" value="F:RNA polymerase II transcription regulatory region sequence-specific DNA binding"/>
    <property type="evidence" value="ECO:0007669"/>
    <property type="project" value="TreeGrafter"/>
</dbReference>
<protein>
    <submittedName>
        <fullName evidence="15">NFX1 protein</fullName>
    </submittedName>
</protein>
<evidence type="ECO:0000256" key="4">
    <source>
        <dbReference type="ARBA" id="ARBA00022737"/>
    </source>
</evidence>
<dbReference type="InterPro" id="IPR034078">
    <property type="entry name" value="NFX1_fam"/>
</dbReference>
<feature type="region of interest" description="Disordered" evidence="11">
    <location>
        <begin position="239"/>
        <end position="300"/>
    </location>
</feature>
<accession>A0A8J9VYP0</accession>
<name>A0A8J9VYP0_BRALA</name>
<dbReference type="Pfam" id="PF01422">
    <property type="entry name" value="zf-NF-X1"/>
    <property type="match status" value="7"/>
</dbReference>
<reference evidence="15" key="1">
    <citation type="submission" date="2022-01" db="EMBL/GenBank/DDBJ databases">
        <authorList>
            <person name="Braso-Vives M."/>
        </authorList>
    </citation>
    <scope>NUCLEOTIDE SEQUENCE</scope>
</reference>
<dbReference type="Gene3D" id="3.30.1370.50">
    <property type="entry name" value="R3H-like domain"/>
    <property type="match status" value="1"/>
</dbReference>
<organism evidence="15 16">
    <name type="scientific">Branchiostoma lanceolatum</name>
    <name type="common">Common lancelet</name>
    <name type="synonym">Amphioxus lanceolatum</name>
    <dbReference type="NCBI Taxonomy" id="7740"/>
    <lineage>
        <taxon>Eukaryota</taxon>
        <taxon>Metazoa</taxon>
        <taxon>Chordata</taxon>
        <taxon>Cephalochordata</taxon>
        <taxon>Leptocardii</taxon>
        <taxon>Amphioxiformes</taxon>
        <taxon>Branchiostomatidae</taxon>
        <taxon>Branchiostoma</taxon>
    </lineage>
</organism>
<proteinExistence type="inferred from homology"/>
<evidence type="ECO:0000256" key="1">
    <source>
        <dbReference type="ARBA" id="ARBA00004123"/>
    </source>
</evidence>
<evidence type="ECO:0000256" key="3">
    <source>
        <dbReference type="ARBA" id="ARBA00022723"/>
    </source>
</evidence>
<keyword evidence="4" id="KW-0677">Repeat</keyword>
<dbReference type="CDD" id="cd06008">
    <property type="entry name" value="NF-X1-zinc-finger"/>
    <property type="match status" value="6"/>
</dbReference>
<dbReference type="PROSITE" id="PS50089">
    <property type="entry name" value="ZF_RING_2"/>
    <property type="match status" value="1"/>
</dbReference>
<dbReference type="GO" id="GO:0008270">
    <property type="term" value="F:zinc ion binding"/>
    <property type="evidence" value="ECO:0007669"/>
    <property type="project" value="UniProtKB-KW"/>
</dbReference>
<comment type="subcellular location">
    <subcellularLocation>
        <location evidence="1">Nucleus</location>
    </subcellularLocation>
</comment>
<dbReference type="SMART" id="SM00438">
    <property type="entry name" value="ZnF_NFX"/>
    <property type="match status" value="9"/>
</dbReference>
<dbReference type="SUPFAM" id="SSF57850">
    <property type="entry name" value="RING/U-box"/>
    <property type="match status" value="1"/>
</dbReference>
<dbReference type="GO" id="GO:0000122">
    <property type="term" value="P:negative regulation of transcription by RNA polymerase II"/>
    <property type="evidence" value="ECO:0007669"/>
    <property type="project" value="TreeGrafter"/>
</dbReference>
<dbReference type="PROSITE" id="PS51061">
    <property type="entry name" value="R3H"/>
    <property type="match status" value="1"/>
</dbReference>
<feature type="compositionally biased region" description="Polar residues" evidence="11">
    <location>
        <begin position="23"/>
        <end position="34"/>
    </location>
</feature>